<dbReference type="SUPFAM" id="SSF51905">
    <property type="entry name" value="FAD/NAD(P)-binding domain"/>
    <property type="match status" value="1"/>
</dbReference>
<dbReference type="NCBIfam" id="TIGR00136">
    <property type="entry name" value="mnmG_gidA"/>
    <property type="match status" value="1"/>
</dbReference>
<feature type="domain" description="tRNA uridine 5-carboxymethylaminomethyl modification enzyme C-terminal subdomain" evidence="12">
    <location>
        <begin position="625"/>
        <end position="696"/>
    </location>
</feature>
<sequence length="700" mass="78329">MYSDRYDVIVVGGGHAGCEAAMAAARMGSSVLMVTMDMNRFAQMSCNPAVGGIAKGQIVREIDALGGYTGIVTDASTLQFRMLNRSKGPAMWSPRAQCDKLHFSLNWRKLLETNCNIDIYQDTATDFLFDGSRISGICTTTGAIFKSQAVILTAGTFLDGRLFIGQNSFEGGRIGELSSYGLTSRLVSMGIATARMKTGTPPRIDISSVDTSKLPVQTGDDHPEKFSYLPYLSTVQNGTPQMPCFVLHTNTRVHDTLRSGFKDSPLFSGKIKGIGPRYCPSIEDKLRTFADKDSHQLFLEPEGRSTNEYYLQGFSSSLPLQVQLEALHQIEGLEDVKIFRPAYAVEYDYFDPTQLRPSLELKTIENLFFAGQINGTTGYEEAAAQGLMAGINAHLKVCGKDPFILKRDQAYIGVLIDDLITKGVDEPYRMFTSRAEYRILLRQDDADLRLTPLSFRIGLADSFRYDYTMRKYESVSKFEDFFSSASLRPEQINPYLSSAGSAEIDSRKKISDLVVRPQVSLKDVMDIVPRGTYEKFGINKENEFKSPLKTIYDSEKSYFDRLSSDAGRQAEAEARNYRYGAFSDAMMVLAKNCDFPLDAIKDLDLDSMIGEYYSREIIDSCEIAIKYNGYIDREKKIAEKIMRLEDLAIPEDFDFDKVESLSIECRQKLKKYSPRTIAQASRISGVSPADISVLLVYFGR</sequence>
<evidence type="ECO:0000256" key="7">
    <source>
        <dbReference type="ARBA" id="ARBA00022827"/>
    </source>
</evidence>
<evidence type="ECO:0000256" key="5">
    <source>
        <dbReference type="ARBA" id="ARBA00022630"/>
    </source>
</evidence>
<comment type="function">
    <text evidence="2 11">NAD-binding protein involved in the addition of a carboxymethylaminomethyl (cmnm) group at the wobble position (U34) of certain tRNAs, forming tRNA-cmnm(5)s(2)U34.</text>
</comment>
<evidence type="ECO:0000256" key="9">
    <source>
        <dbReference type="ARBA" id="ARBA00025948"/>
    </source>
</evidence>
<comment type="caution">
    <text evidence="13">The sequence shown here is derived from an EMBL/GenBank/DDBJ whole genome shotgun (WGS) entry which is preliminary data.</text>
</comment>
<dbReference type="GO" id="GO:0005829">
    <property type="term" value="C:cytosol"/>
    <property type="evidence" value="ECO:0007669"/>
    <property type="project" value="TreeGrafter"/>
</dbReference>
<dbReference type="InterPro" id="IPR020595">
    <property type="entry name" value="MnmG-rel_CS"/>
</dbReference>
<comment type="cofactor">
    <cofactor evidence="1 11">
        <name>FAD</name>
        <dbReference type="ChEBI" id="CHEBI:57692"/>
    </cofactor>
</comment>
<dbReference type="InterPro" id="IPR044920">
    <property type="entry name" value="MnmG_C_subdom_sf"/>
</dbReference>
<protein>
    <recommendedName>
        <fullName evidence="4 11">tRNA uridine 5-carboxymethylaminomethyl modification enzyme MnmG</fullName>
    </recommendedName>
    <alternativeName>
        <fullName evidence="10 11">Glucose-inhibited division protein A</fullName>
    </alternativeName>
</protein>
<keyword evidence="11" id="KW-0963">Cytoplasm</keyword>
<evidence type="ECO:0000256" key="6">
    <source>
        <dbReference type="ARBA" id="ARBA00022694"/>
    </source>
</evidence>
<reference evidence="13" key="1">
    <citation type="submission" date="2020-10" db="EMBL/GenBank/DDBJ databases">
        <authorList>
            <person name="Gilroy R."/>
        </authorList>
    </citation>
    <scope>NUCLEOTIDE SEQUENCE</scope>
    <source>
        <strain evidence="13">B1-3475</strain>
    </source>
</reference>
<evidence type="ECO:0000313" key="13">
    <source>
        <dbReference type="EMBL" id="MBO8456010.1"/>
    </source>
</evidence>
<dbReference type="PANTHER" id="PTHR11806">
    <property type="entry name" value="GLUCOSE INHIBITED DIVISION PROTEIN A"/>
    <property type="match status" value="1"/>
</dbReference>
<evidence type="ECO:0000256" key="8">
    <source>
        <dbReference type="ARBA" id="ARBA00023027"/>
    </source>
</evidence>
<evidence type="ECO:0000256" key="3">
    <source>
        <dbReference type="ARBA" id="ARBA00007653"/>
    </source>
</evidence>
<dbReference type="InterPro" id="IPR047001">
    <property type="entry name" value="MnmG_C_subdom"/>
</dbReference>
<dbReference type="GO" id="GO:0002098">
    <property type="term" value="P:tRNA wobble uridine modification"/>
    <property type="evidence" value="ECO:0007669"/>
    <property type="project" value="InterPro"/>
</dbReference>
<comment type="caution">
    <text evidence="11">Lacks conserved residue(s) required for the propagation of feature annotation.</text>
</comment>
<evidence type="ECO:0000256" key="10">
    <source>
        <dbReference type="ARBA" id="ARBA00031800"/>
    </source>
</evidence>
<feature type="binding site" evidence="11">
    <location>
        <begin position="275"/>
        <end position="289"/>
    </location>
    <ligand>
        <name>NAD(+)</name>
        <dbReference type="ChEBI" id="CHEBI:57540"/>
    </ligand>
</feature>
<evidence type="ECO:0000256" key="1">
    <source>
        <dbReference type="ARBA" id="ARBA00001974"/>
    </source>
</evidence>
<reference evidence="13" key="2">
    <citation type="journal article" date="2021" name="PeerJ">
        <title>Extensive microbial diversity within the chicken gut microbiome revealed by metagenomics and culture.</title>
        <authorList>
            <person name="Gilroy R."/>
            <person name="Ravi A."/>
            <person name="Getino M."/>
            <person name="Pursley I."/>
            <person name="Horton D.L."/>
            <person name="Alikhan N.F."/>
            <person name="Baker D."/>
            <person name="Gharbi K."/>
            <person name="Hall N."/>
            <person name="Watson M."/>
            <person name="Adriaenssens E.M."/>
            <person name="Foster-Nyarko E."/>
            <person name="Jarju S."/>
            <person name="Secka A."/>
            <person name="Antonio M."/>
            <person name="Oren A."/>
            <person name="Chaudhuri R.R."/>
            <person name="La Ragione R."/>
            <person name="Hildebrand F."/>
            <person name="Pallen M.J."/>
        </authorList>
    </citation>
    <scope>NUCLEOTIDE SEQUENCE</scope>
    <source>
        <strain evidence="13">B1-3475</strain>
    </source>
</reference>
<dbReference type="PROSITE" id="PS01280">
    <property type="entry name" value="GIDA_1"/>
    <property type="match status" value="1"/>
</dbReference>
<gene>
    <name evidence="11 13" type="primary">mnmG</name>
    <name evidence="11" type="synonym">gidA</name>
    <name evidence="13" type="ORF">IAC08_06360</name>
</gene>
<evidence type="ECO:0000313" key="14">
    <source>
        <dbReference type="Proteomes" id="UP000823617"/>
    </source>
</evidence>
<dbReference type="SMART" id="SM01228">
    <property type="entry name" value="GIDA_assoc_3"/>
    <property type="match status" value="1"/>
</dbReference>
<evidence type="ECO:0000259" key="12">
    <source>
        <dbReference type="SMART" id="SM01228"/>
    </source>
</evidence>
<keyword evidence="7 11" id="KW-0274">FAD</keyword>
<dbReference type="GO" id="GO:0050660">
    <property type="term" value="F:flavin adenine dinucleotide binding"/>
    <property type="evidence" value="ECO:0007669"/>
    <property type="project" value="UniProtKB-UniRule"/>
</dbReference>
<dbReference type="FunFam" id="1.10.150.570:FF:000001">
    <property type="entry name" value="tRNA uridine 5-carboxymethylaminomethyl modification enzyme MnmG"/>
    <property type="match status" value="1"/>
</dbReference>
<proteinExistence type="inferred from homology"/>
<dbReference type="FunFam" id="3.50.50.60:FF:000002">
    <property type="entry name" value="tRNA uridine 5-carboxymethylaminomethyl modification enzyme MnmG"/>
    <property type="match status" value="1"/>
</dbReference>
<keyword evidence="6 11" id="KW-0819">tRNA processing</keyword>
<dbReference type="InterPro" id="IPR002218">
    <property type="entry name" value="MnmG-rel"/>
</dbReference>
<dbReference type="AlphaFoldDB" id="A0A9D9HLF9"/>
<dbReference type="Gene3D" id="3.50.50.60">
    <property type="entry name" value="FAD/NAD(P)-binding domain"/>
    <property type="match status" value="2"/>
</dbReference>
<name>A0A9D9HLF9_9BACT</name>
<comment type="similarity">
    <text evidence="3 11">Belongs to the MnmG family.</text>
</comment>
<dbReference type="EMBL" id="JADIMK010000068">
    <property type="protein sequence ID" value="MBO8456010.1"/>
    <property type="molecule type" value="Genomic_DNA"/>
</dbReference>
<dbReference type="PROSITE" id="PS01281">
    <property type="entry name" value="GIDA_2"/>
    <property type="match status" value="1"/>
</dbReference>
<dbReference type="HAMAP" id="MF_00129">
    <property type="entry name" value="MnmG_GidA"/>
    <property type="match status" value="1"/>
</dbReference>
<organism evidence="13 14">
    <name type="scientific">Candidatus Cryptobacteroides intestinigallinarum</name>
    <dbReference type="NCBI Taxonomy" id="2840767"/>
    <lineage>
        <taxon>Bacteria</taxon>
        <taxon>Pseudomonadati</taxon>
        <taxon>Bacteroidota</taxon>
        <taxon>Bacteroidia</taxon>
        <taxon>Bacteroidales</taxon>
        <taxon>Candidatus Cryptobacteroides</taxon>
    </lineage>
</organism>
<evidence type="ECO:0000256" key="11">
    <source>
        <dbReference type="HAMAP-Rule" id="MF_00129"/>
    </source>
</evidence>
<keyword evidence="5 11" id="KW-0285">Flavoprotein</keyword>
<evidence type="ECO:0000256" key="4">
    <source>
        <dbReference type="ARBA" id="ARBA00020461"/>
    </source>
</evidence>
<accession>A0A9D9HLF9</accession>
<dbReference type="PANTHER" id="PTHR11806:SF0">
    <property type="entry name" value="PROTEIN MTO1 HOMOLOG, MITOCHONDRIAL"/>
    <property type="match status" value="1"/>
</dbReference>
<dbReference type="InterPro" id="IPR040131">
    <property type="entry name" value="MnmG_N"/>
</dbReference>
<feature type="binding site" evidence="11">
    <location>
        <begin position="12"/>
        <end position="17"/>
    </location>
    <ligand>
        <name>FAD</name>
        <dbReference type="ChEBI" id="CHEBI:57692"/>
    </ligand>
</feature>
<dbReference type="Proteomes" id="UP000823617">
    <property type="component" value="Unassembled WGS sequence"/>
</dbReference>
<dbReference type="GO" id="GO:0030488">
    <property type="term" value="P:tRNA methylation"/>
    <property type="evidence" value="ECO:0007669"/>
    <property type="project" value="TreeGrafter"/>
</dbReference>
<dbReference type="Pfam" id="PF13932">
    <property type="entry name" value="SAM_GIDA_C"/>
    <property type="match status" value="1"/>
</dbReference>
<dbReference type="InterPro" id="IPR036188">
    <property type="entry name" value="FAD/NAD-bd_sf"/>
</dbReference>
<dbReference type="InterPro" id="IPR004416">
    <property type="entry name" value="MnmG"/>
</dbReference>
<keyword evidence="8 11" id="KW-0520">NAD</keyword>
<dbReference type="Gene3D" id="1.10.10.1800">
    <property type="entry name" value="tRNA uridine 5-carboxymethylaminomethyl modification enzyme MnmG/GidA"/>
    <property type="match status" value="2"/>
</dbReference>
<comment type="subcellular location">
    <subcellularLocation>
        <location evidence="11">Cytoplasm</location>
    </subcellularLocation>
</comment>
<dbReference type="InterPro" id="IPR026904">
    <property type="entry name" value="MnmG_C"/>
</dbReference>
<dbReference type="Pfam" id="PF01134">
    <property type="entry name" value="GIDA"/>
    <property type="match status" value="1"/>
</dbReference>
<evidence type="ECO:0000256" key="2">
    <source>
        <dbReference type="ARBA" id="ARBA00003717"/>
    </source>
</evidence>
<comment type="subunit">
    <text evidence="9 11">Homodimer. Heterotetramer of two MnmE and two MnmG subunits.</text>
</comment>
<dbReference type="Gene3D" id="1.10.150.570">
    <property type="entry name" value="GidA associated domain, C-terminal subdomain"/>
    <property type="match status" value="1"/>
</dbReference>